<sequence length="94" mass="10314">MVTFKSLKGVLVLHCFNATDPENLHRSGAYQRVATLTNEKVSQLVECAAAARRAAIPARQGAWARAPRMPRAPARPDNTCTRSNPDTDWRAPDA</sequence>
<reference evidence="2 3" key="1">
    <citation type="journal article" date="2015" name="Nat. Commun.">
        <title>Outbred genome sequencing and CRISPR/Cas9 gene editing in butterflies.</title>
        <authorList>
            <person name="Li X."/>
            <person name="Fan D."/>
            <person name="Zhang W."/>
            <person name="Liu G."/>
            <person name="Zhang L."/>
            <person name="Zhao L."/>
            <person name="Fang X."/>
            <person name="Chen L."/>
            <person name="Dong Y."/>
            <person name="Chen Y."/>
            <person name="Ding Y."/>
            <person name="Zhao R."/>
            <person name="Feng M."/>
            <person name="Zhu Y."/>
            <person name="Feng Y."/>
            <person name="Jiang X."/>
            <person name="Zhu D."/>
            <person name="Xiang H."/>
            <person name="Feng X."/>
            <person name="Li S."/>
            <person name="Wang J."/>
            <person name="Zhang G."/>
            <person name="Kronforst M.R."/>
            <person name="Wang W."/>
        </authorList>
    </citation>
    <scope>NUCLEOTIDE SEQUENCE [LARGE SCALE GENOMIC DNA]</scope>
    <source>
        <strain evidence="2">Ya'a_city_454_Pm</strain>
        <tissue evidence="2">Whole body</tissue>
    </source>
</reference>
<evidence type="ECO:0000313" key="3">
    <source>
        <dbReference type="Proteomes" id="UP000053240"/>
    </source>
</evidence>
<gene>
    <name evidence="2" type="ORF">RR48_15298</name>
</gene>
<proteinExistence type="predicted"/>
<dbReference type="EMBL" id="KQ461108">
    <property type="protein sequence ID" value="KPJ09157.1"/>
    <property type="molecule type" value="Genomic_DNA"/>
</dbReference>
<organism evidence="2 3">
    <name type="scientific">Papilio machaon</name>
    <name type="common">Old World swallowtail butterfly</name>
    <dbReference type="NCBI Taxonomy" id="76193"/>
    <lineage>
        <taxon>Eukaryota</taxon>
        <taxon>Metazoa</taxon>
        <taxon>Ecdysozoa</taxon>
        <taxon>Arthropoda</taxon>
        <taxon>Hexapoda</taxon>
        <taxon>Insecta</taxon>
        <taxon>Pterygota</taxon>
        <taxon>Neoptera</taxon>
        <taxon>Endopterygota</taxon>
        <taxon>Lepidoptera</taxon>
        <taxon>Glossata</taxon>
        <taxon>Ditrysia</taxon>
        <taxon>Papilionoidea</taxon>
        <taxon>Papilionidae</taxon>
        <taxon>Papilioninae</taxon>
        <taxon>Papilio</taxon>
    </lineage>
</organism>
<feature type="compositionally biased region" description="Low complexity" evidence="1">
    <location>
        <begin position="60"/>
        <end position="76"/>
    </location>
</feature>
<name>A0A194QUL2_PAPMA</name>
<accession>A0A194QUL2</accession>
<feature type="compositionally biased region" description="Basic and acidic residues" evidence="1">
    <location>
        <begin position="85"/>
        <end position="94"/>
    </location>
</feature>
<feature type="region of interest" description="Disordered" evidence="1">
    <location>
        <begin position="60"/>
        <end position="94"/>
    </location>
</feature>
<keyword evidence="3" id="KW-1185">Reference proteome</keyword>
<evidence type="ECO:0000313" key="2">
    <source>
        <dbReference type="EMBL" id="KPJ09157.1"/>
    </source>
</evidence>
<dbReference type="AlphaFoldDB" id="A0A194QUL2"/>
<dbReference type="Proteomes" id="UP000053240">
    <property type="component" value="Unassembled WGS sequence"/>
</dbReference>
<protein>
    <submittedName>
        <fullName evidence="2">Uncharacterized protein</fullName>
    </submittedName>
</protein>
<dbReference type="InParanoid" id="A0A194QUL2"/>
<evidence type="ECO:0000256" key="1">
    <source>
        <dbReference type="SAM" id="MobiDB-lite"/>
    </source>
</evidence>